<evidence type="ECO:0000313" key="4">
    <source>
        <dbReference type="EMBL" id="SDH84488.1"/>
    </source>
</evidence>
<dbReference type="OrthoDB" id="9803333at2"/>
<accession>A0A1G8FQQ0</accession>
<dbReference type="InterPro" id="IPR036291">
    <property type="entry name" value="NAD(P)-bd_dom_sf"/>
</dbReference>
<protein>
    <submittedName>
        <fullName evidence="4">NAD(P)-dependent dehydrogenase, short-chain alcohol dehydrogenase family</fullName>
    </submittedName>
</protein>
<comment type="similarity">
    <text evidence="1 3">Belongs to the short-chain dehydrogenases/reductases (SDR) family.</text>
</comment>
<dbReference type="AlphaFoldDB" id="A0A1G8FQQ0"/>
<dbReference type="InterPro" id="IPR002347">
    <property type="entry name" value="SDR_fam"/>
</dbReference>
<sequence>MAEALQGKVAIVTGGTNGIGEAVTKRFIEEGANVCILGRSKPKLESLQEEFRENLLALQGDVSEYESHEEAVRKTVEKYGKLDIFVSNAGVFDGFVSLEQLPEDKMDEAFSTIFDINVKGGLLGAKAAYKELRKTKGNIIFTTSNAGFYPNGGGPIYTASKHAIVGLIRELAYELAPEIRVNGVSPGGTITNITAIPCLQDSVNKIDPETRKKFIESRNPLQIAQKSEDHNGAYVLLASDGSKAITGTVIESDGGLGVRGMPQGKL</sequence>
<dbReference type="GO" id="GO:0050664">
    <property type="term" value="F:oxidoreductase activity, acting on NAD(P)H, oxygen as acceptor"/>
    <property type="evidence" value="ECO:0007669"/>
    <property type="project" value="TreeGrafter"/>
</dbReference>
<dbReference type="RefSeq" id="WP_091582240.1">
    <property type="nucleotide sequence ID" value="NZ_FNDU01000003.1"/>
</dbReference>
<dbReference type="Gene3D" id="3.40.50.720">
    <property type="entry name" value="NAD(P)-binding Rossmann-like Domain"/>
    <property type="match status" value="1"/>
</dbReference>
<dbReference type="EMBL" id="FNDU01000003">
    <property type="protein sequence ID" value="SDH84488.1"/>
    <property type="molecule type" value="Genomic_DNA"/>
</dbReference>
<dbReference type="NCBIfam" id="NF004849">
    <property type="entry name" value="PRK06200.1"/>
    <property type="match status" value="1"/>
</dbReference>
<dbReference type="PRINTS" id="PR00080">
    <property type="entry name" value="SDRFAMILY"/>
</dbReference>
<reference evidence="4 5" key="1">
    <citation type="submission" date="2016-10" db="EMBL/GenBank/DDBJ databases">
        <authorList>
            <person name="de Groot N.N."/>
        </authorList>
    </citation>
    <scope>NUCLEOTIDE SEQUENCE [LARGE SCALE GENOMIC DNA]</scope>
    <source>
        <strain evidence="5">P4B,CCM 7963,CECT 7998,DSM 25260,IBRC-M 10614,KCTC 13821</strain>
    </source>
</reference>
<name>A0A1G8FQQ0_9BACI</name>
<evidence type="ECO:0000313" key="5">
    <source>
        <dbReference type="Proteomes" id="UP000199017"/>
    </source>
</evidence>
<dbReference type="PROSITE" id="PS00061">
    <property type="entry name" value="ADH_SHORT"/>
    <property type="match status" value="1"/>
</dbReference>
<keyword evidence="5" id="KW-1185">Reference proteome</keyword>
<keyword evidence="2" id="KW-0560">Oxidoreductase</keyword>
<dbReference type="GO" id="GO:0008206">
    <property type="term" value="P:bile acid metabolic process"/>
    <property type="evidence" value="ECO:0007669"/>
    <property type="project" value="UniProtKB-ARBA"/>
</dbReference>
<dbReference type="FunFam" id="3.40.50.720:FF:000084">
    <property type="entry name" value="Short-chain dehydrogenase reductase"/>
    <property type="match status" value="1"/>
</dbReference>
<dbReference type="SUPFAM" id="SSF51735">
    <property type="entry name" value="NAD(P)-binding Rossmann-fold domains"/>
    <property type="match status" value="1"/>
</dbReference>
<organism evidence="4 5">
    <name type="scientific">Alteribacillus bidgolensis</name>
    <dbReference type="NCBI Taxonomy" id="930129"/>
    <lineage>
        <taxon>Bacteria</taxon>
        <taxon>Bacillati</taxon>
        <taxon>Bacillota</taxon>
        <taxon>Bacilli</taxon>
        <taxon>Bacillales</taxon>
        <taxon>Bacillaceae</taxon>
        <taxon>Alteribacillus</taxon>
    </lineage>
</organism>
<dbReference type="Pfam" id="PF00106">
    <property type="entry name" value="adh_short"/>
    <property type="match status" value="1"/>
</dbReference>
<dbReference type="InterPro" id="IPR020904">
    <property type="entry name" value="Sc_DH/Rdtase_CS"/>
</dbReference>
<evidence type="ECO:0000256" key="3">
    <source>
        <dbReference type="RuleBase" id="RU000363"/>
    </source>
</evidence>
<dbReference type="PANTHER" id="PTHR43008">
    <property type="entry name" value="BENZIL REDUCTASE"/>
    <property type="match status" value="1"/>
</dbReference>
<dbReference type="PRINTS" id="PR00081">
    <property type="entry name" value="GDHRDH"/>
</dbReference>
<evidence type="ECO:0000256" key="2">
    <source>
        <dbReference type="ARBA" id="ARBA00023002"/>
    </source>
</evidence>
<evidence type="ECO:0000256" key="1">
    <source>
        <dbReference type="ARBA" id="ARBA00006484"/>
    </source>
</evidence>
<dbReference type="Proteomes" id="UP000199017">
    <property type="component" value="Unassembled WGS sequence"/>
</dbReference>
<proteinExistence type="inferred from homology"/>
<dbReference type="PANTHER" id="PTHR43008:SF4">
    <property type="entry name" value="CHAIN DEHYDROGENASE, PUTATIVE (AFU_ORTHOLOGUE AFUA_4G08710)-RELATED"/>
    <property type="match status" value="1"/>
</dbReference>
<gene>
    <name evidence="4" type="ORF">SAMN05216352_10347</name>
</gene>
<dbReference type="STRING" id="930129.SAMN05216352_10347"/>